<dbReference type="Pfam" id="PF13386">
    <property type="entry name" value="DsbD_2"/>
    <property type="match status" value="1"/>
</dbReference>
<keyword evidence="4" id="KW-1185">Reference proteome</keyword>
<dbReference type="EMBL" id="CP082237">
    <property type="protein sequence ID" value="QZT35136.1"/>
    <property type="molecule type" value="Genomic_DNA"/>
</dbReference>
<keyword evidence="1" id="KW-0812">Transmembrane</keyword>
<feature type="domain" description="Urease accessory protein UreH-like transmembrane" evidence="2">
    <location>
        <begin position="32"/>
        <end position="240"/>
    </location>
</feature>
<dbReference type="PANTHER" id="PTHR31272:SF4">
    <property type="entry name" value="CYTOCHROME C-TYPE BIOGENESIS PROTEIN HI_1454-RELATED"/>
    <property type="match status" value="1"/>
</dbReference>
<dbReference type="PANTHER" id="PTHR31272">
    <property type="entry name" value="CYTOCHROME C-TYPE BIOGENESIS PROTEIN HI_1454-RELATED"/>
    <property type="match status" value="1"/>
</dbReference>
<feature type="transmembrane region" description="Helical" evidence="1">
    <location>
        <begin position="109"/>
        <end position="131"/>
    </location>
</feature>
<organism evidence="3 4">
    <name type="scientific">Caldalkalibacillus thermarum (strain TA2.A1)</name>
    <dbReference type="NCBI Taxonomy" id="986075"/>
    <lineage>
        <taxon>Bacteria</taxon>
        <taxon>Bacillati</taxon>
        <taxon>Bacillota</taxon>
        <taxon>Bacilli</taxon>
        <taxon>Bacillales</taxon>
        <taxon>Bacillaceae</taxon>
        <taxon>Caldalkalibacillus</taxon>
    </lineage>
</organism>
<dbReference type="Proteomes" id="UP000825179">
    <property type="component" value="Chromosome"/>
</dbReference>
<reference evidence="3 4" key="1">
    <citation type="journal article" date="2020" name="Extremophiles">
        <title>Genomic analysis of Caldalkalibacillus thermarum TA2.A1 reveals aerobic alkaliphilic metabolism and evolutionary hallmarks linking alkaliphilic bacteria and plant life.</title>
        <authorList>
            <person name="de Jong S.I."/>
            <person name="van den Broek M.A."/>
            <person name="Merkel A.Y."/>
            <person name="de la Torre Cortes P."/>
            <person name="Kalamorz F."/>
            <person name="Cook G.M."/>
            <person name="van Loosdrecht M.C.M."/>
            <person name="McMillan D.G.G."/>
        </authorList>
    </citation>
    <scope>NUCLEOTIDE SEQUENCE [LARGE SCALE GENOMIC DNA]</scope>
    <source>
        <strain evidence="3 4">TA2.A1</strain>
    </source>
</reference>
<feature type="transmembrane region" description="Helical" evidence="1">
    <location>
        <begin position="152"/>
        <end position="178"/>
    </location>
</feature>
<dbReference type="InterPro" id="IPR039447">
    <property type="entry name" value="UreH-like_TM_dom"/>
</dbReference>
<feature type="transmembrane region" description="Helical" evidence="1">
    <location>
        <begin position="184"/>
        <end position="208"/>
    </location>
</feature>
<keyword evidence="1" id="KW-0472">Membrane</keyword>
<dbReference type="RefSeq" id="WP_222823169.1">
    <property type="nucleotide sequence ID" value="NZ_CP082237.1"/>
</dbReference>
<protein>
    <submittedName>
        <fullName evidence="3">Sulfite exporter TauE/SafE family protein</fullName>
    </submittedName>
</protein>
<dbReference type="AlphaFoldDB" id="A0A8X8I6X8"/>
<evidence type="ECO:0000313" key="3">
    <source>
        <dbReference type="EMBL" id="QZT35136.1"/>
    </source>
</evidence>
<feature type="transmembrane region" description="Helical" evidence="1">
    <location>
        <begin position="66"/>
        <end position="89"/>
    </location>
</feature>
<keyword evidence="1" id="KW-1133">Transmembrane helix</keyword>
<evidence type="ECO:0000259" key="2">
    <source>
        <dbReference type="Pfam" id="PF13386"/>
    </source>
</evidence>
<name>A0A8X8I6X8_CALTT</name>
<dbReference type="KEGG" id="cthu:HUR95_07940"/>
<gene>
    <name evidence="3" type="ORF">HUR95_07940</name>
</gene>
<feature type="transmembrane region" description="Helical" evidence="1">
    <location>
        <begin position="229"/>
        <end position="249"/>
    </location>
</feature>
<accession>A0A8X8I6X8</accession>
<sequence length="250" mass="27890">MDWYIQFVQWLSFISEPLSNLYHSQQTPVLGALLLGILGAVAPCQISTNMGAISYTTNRMAQGKKWLAEILSFFAGKTFVYFLLGVLVLLIGKELEALTIPVFQVTRKIIGPLFLIAGLYFVGWIKIRGVFTERLLKYQGLTEKFSGNKRAFSLGVLLSLAFCPTMFLIFFGLLIPLVLGTSGYGFILPFLFSIGTFMPVLLFLGLAFGFGVDRTFMKKSKRIGRIIQGVTGIIFIVLGIHDIILYWTLS</sequence>
<proteinExistence type="predicted"/>
<evidence type="ECO:0000313" key="4">
    <source>
        <dbReference type="Proteomes" id="UP000825179"/>
    </source>
</evidence>
<evidence type="ECO:0000256" key="1">
    <source>
        <dbReference type="SAM" id="Phobius"/>
    </source>
</evidence>
<dbReference type="InterPro" id="IPR051790">
    <property type="entry name" value="Cytochrome_c-biogenesis_DsbD"/>
</dbReference>
<feature type="transmembrane region" description="Helical" evidence="1">
    <location>
        <begin position="27"/>
        <end position="46"/>
    </location>
</feature>